<dbReference type="RefSeq" id="XP_049303737.1">
    <property type="nucleotide sequence ID" value="XM_049447780.1"/>
</dbReference>
<evidence type="ECO:0000313" key="4">
    <source>
        <dbReference type="RefSeq" id="XP_049303732.1"/>
    </source>
</evidence>
<evidence type="ECO:0000313" key="2">
    <source>
        <dbReference type="EMBL" id="JAC48469.1"/>
    </source>
</evidence>
<evidence type="ECO:0000313" key="3">
    <source>
        <dbReference type="Proteomes" id="UP001652620"/>
    </source>
</evidence>
<evidence type="ECO:0000313" key="6">
    <source>
        <dbReference type="RefSeq" id="XP_049303734.1"/>
    </source>
</evidence>
<keyword evidence="1" id="KW-0472">Membrane</keyword>
<feature type="transmembrane region" description="Helical" evidence="1">
    <location>
        <begin position="216"/>
        <end position="241"/>
    </location>
</feature>
<feature type="transmembrane region" description="Helical" evidence="1">
    <location>
        <begin position="12"/>
        <end position="34"/>
    </location>
</feature>
<dbReference type="RefSeq" id="XP_049303735.1">
    <property type="nucleotide sequence ID" value="XM_049447778.1"/>
</dbReference>
<keyword evidence="1" id="KW-1133">Transmembrane helix</keyword>
<dbReference type="EMBL" id="GAKP01010484">
    <property type="protein sequence ID" value="JAC48468.1"/>
    <property type="molecule type" value="Transcribed_RNA"/>
</dbReference>
<dbReference type="RefSeq" id="XP_049303734.1">
    <property type="nucleotide sequence ID" value="XM_049447777.1"/>
</dbReference>
<dbReference type="AlphaFoldDB" id="A0A034W1A9"/>
<protein>
    <submittedName>
        <fullName evidence="4 5">Uncharacterized protein LOC105227551</fullName>
    </submittedName>
</protein>
<name>A0A034W1A9_BACDO</name>
<dbReference type="Proteomes" id="UP001652620">
    <property type="component" value="Chromosome 2"/>
</dbReference>
<sequence length="251" mass="28070">MSYGAERALAYLYPLIIATSVICCITSGVAWAHWRYVLNACPESNCGCILHGRSTYTSFEGGHIAYCHYATYGLIFPLLFAIVLGIYHAYRICMGTTKRKTGTTTIRHRTGDMIVVTAESELTHNGISPYYWTPAAGISSVMAVYTLIYAAIYSDGFRVTCKQYSESLLKELQGAGNIVPVIKGRLSCDAIFDFMDYLVESISYERRKYGRINTGACLYMTLICSWLTVIFWIIITVVNVVQARRTQSARV</sequence>
<organism evidence="2">
    <name type="scientific">Bactrocera dorsalis</name>
    <name type="common">Oriental fruit fly</name>
    <name type="synonym">Dacus dorsalis</name>
    <dbReference type="NCBI Taxonomy" id="27457"/>
    <lineage>
        <taxon>Eukaryota</taxon>
        <taxon>Metazoa</taxon>
        <taxon>Ecdysozoa</taxon>
        <taxon>Arthropoda</taxon>
        <taxon>Hexapoda</taxon>
        <taxon>Insecta</taxon>
        <taxon>Pterygota</taxon>
        <taxon>Neoptera</taxon>
        <taxon>Endopterygota</taxon>
        <taxon>Diptera</taxon>
        <taxon>Brachycera</taxon>
        <taxon>Muscomorpha</taxon>
        <taxon>Tephritoidea</taxon>
        <taxon>Tephritidae</taxon>
        <taxon>Bactrocera</taxon>
        <taxon>Bactrocera</taxon>
    </lineage>
</organism>
<accession>A0A034W1A9</accession>
<reference evidence="3 4" key="2">
    <citation type="submission" date="2025-05" db="UniProtKB">
        <authorList>
            <consortium name="RefSeq"/>
        </authorList>
    </citation>
    <scope>NUCLEOTIDE SEQUENCE [LARGE SCALE GENOMIC DNA]</scope>
    <source>
        <tissue evidence="4 5">Adult</tissue>
    </source>
</reference>
<dbReference type="EMBL" id="GAKP01010485">
    <property type="protein sequence ID" value="JAC48467.1"/>
    <property type="molecule type" value="Transcribed_RNA"/>
</dbReference>
<dbReference type="GeneID" id="105227551"/>
<keyword evidence="1" id="KW-0812">Transmembrane</keyword>
<dbReference type="OMA" id="IYHGYRM"/>
<evidence type="ECO:0000313" key="5">
    <source>
        <dbReference type="RefSeq" id="XP_049303733.1"/>
    </source>
</evidence>
<evidence type="ECO:0000256" key="1">
    <source>
        <dbReference type="SAM" id="Phobius"/>
    </source>
</evidence>
<dbReference type="EMBL" id="GAKP01010483">
    <property type="protein sequence ID" value="JAC48469.1"/>
    <property type="molecule type" value="Transcribed_RNA"/>
</dbReference>
<reference evidence="2" key="1">
    <citation type="journal article" date="2014" name="BMC Genomics">
        <title>Characterizing the developmental transcriptome of the oriental fruit fly, Bactrocera dorsalis (Diptera: Tephritidae) through comparative genomic analysis with Drosophila melanogaster utilizing modENCODE datasets.</title>
        <authorList>
            <person name="Geib S.M."/>
            <person name="Calla B."/>
            <person name="Hall B."/>
            <person name="Hou S."/>
            <person name="Manoukis N.C."/>
        </authorList>
    </citation>
    <scope>NUCLEOTIDE SEQUENCE</scope>
    <source>
        <strain evidence="2">Punador</strain>
    </source>
</reference>
<dbReference type="RefSeq" id="XP_049303732.1">
    <property type="nucleotide sequence ID" value="XM_049447775.1"/>
</dbReference>
<dbReference type="OrthoDB" id="8186944at2759"/>
<gene>
    <name evidence="4 5 6 7 8 9 10" type="primary">LOC105227551</name>
</gene>
<dbReference type="RefSeq" id="XP_049303733.1">
    <property type="nucleotide sequence ID" value="XM_049447776.1"/>
</dbReference>
<keyword evidence="3" id="KW-1185">Reference proteome</keyword>
<proteinExistence type="predicted"/>
<dbReference type="RefSeq" id="XP_049303738.1">
    <property type="nucleotide sequence ID" value="XM_049447781.1"/>
</dbReference>
<dbReference type="KEGG" id="bdr:105227551"/>
<evidence type="ECO:0000313" key="7">
    <source>
        <dbReference type="RefSeq" id="XP_049303735.1"/>
    </source>
</evidence>
<evidence type="ECO:0000313" key="8">
    <source>
        <dbReference type="RefSeq" id="XP_049303736.1"/>
    </source>
</evidence>
<feature type="transmembrane region" description="Helical" evidence="1">
    <location>
        <begin position="69"/>
        <end position="90"/>
    </location>
</feature>
<evidence type="ECO:0000313" key="9">
    <source>
        <dbReference type="RefSeq" id="XP_049303737.1"/>
    </source>
</evidence>
<evidence type="ECO:0000313" key="10">
    <source>
        <dbReference type="RefSeq" id="XP_049303738.1"/>
    </source>
</evidence>
<dbReference type="RefSeq" id="XP_049303736.1">
    <property type="nucleotide sequence ID" value="XM_049447779.1"/>
</dbReference>